<evidence type="ECO:0000313" key="8">
    <source>
        <dbReference type="Proteomes" id="UP000297638"/>
    </source>
</evidence>
<feature type="transmembrane region" description="Helical" evidence="6">
    <location>
        <begin position="177"/>
        <end position="201"/>
    </location>
</feature>
<evidence type="ECO:0000256" key="3">
    <source>
        <dbReference type="ARBA" id="ARBA00022692"/>
    </source>
</evidence>
<dbReference type="InterPro" id="IPR011701">
    <property type="entry name" value="MFS"/>
</dbReference>
<keyword evidence="4 6" id="KW-1133">Transmembrane helix</keyword>
<feature type="transmembrane region" description="Helical" evidence="6">
    <location>
        <begin position="396"/>
        <end position="414"/>
    </location>
</feature>
<feature type="transmembrane region" description="Helical" evidence="6">
    <location>
        <begin position="301"/>
        <end position="323"/>
    </location>
</feature>
<keyword evidence="2" id="KW-1003">Cell membrane</keyword>
<protein>
    <submittedName>
        <fullName evidence="7">MFS transporter</fullName>
    </submittedName>
</protein>
<evidence type="ECO:0000256" key="5">
    <source>
        <dbReference type="ARBA" id="ARBA00023136"/>
    </source>
</evidence>
<dbReference type="PANTHER" id="PTHR23513:SF6">
    <property type="entry name" value="MAJOR FACILITATOR SUPERFAMILY ASSOCIATED DOMAIN-CONTAINING PROTEIN"/>
    <property type="match status" value="1"/>
</dbReference>
<evidence type="ECO:0000256" key="6">
    <source>
        <dbReference type="SAM" id="Phobius"/>
    </source>
</evidence>
<dbReference type="InterPro" id="IPR036259">
    <property type="entry name" value="MFS_trans_sf"/>
</dbReference>
<gene>
    <name evidence="7" type="ORF">EXY26_13330</name>
</gene>
<dbReference type="Proteomes" id="UP000297638">
    <property type="component" value="Unassembled WGS sequence"/>
</dbReference>
<evidence type="ECO:0000256" key="2">
    <source>
        <dbReference type="ARBA" id="ARBA00022475"/>
    </source>
</evidence>
<keyword evidence="3 6" id="KW-0812">Transmembrane</keyword>
<name>A0A4Y8TSN5_9MICC</name>
<proteinExistence type="predicted"/>
<dbReference type="AlphaFoldDB" id="A0A4Y8TSN5"/>
<organism evidence="7 8">
    <name type="scientific">Glutamicibacter arilaitensis</name>
    <dbReference type="NCBI Taxonomy" id="256701"/>
    <lineage>
        <taxon>Bacteria</taxon>
        <taxon>Bacillati</taxon>
        <taxon>Actinomycetota</taxon>
        <taxon>Actinomycetes</taxon>
        <taxon>Micrococcales</taxon>
        <taxon>Micrococcaceae</taxon>
        <taxon>Glutamicibacter</taxon>
    </lineage>
</organism>
<dbReference type="GO" id="GO:0005886">
    <property type="term" value="C:plasma membrane"/>
    <property type="evidence" value="ECO:0007669"/>
    <property type="project" value="UniProtKB-SubCell"/>
</dbReference>
<evidence type="ECO:0000313" key="7">
    <source>
        <dbReference type="EMBL" id="TFH54951.1"/>
    </source>
</evidence>
<feature type="transmembrane region" description="Helical" evidence="6">
    <location>
        <begin position="99"/>
        <end position="132"/>
    </location>
</feature>
<dbReference type="Gene3D" id="1.20.1250.20">
    <property type="entry name" value="MFS general substrate transporter like domains"/>
    <property type="match status" value="1"/>
</dbReference>
<keyword evidence="5 6" id="KW-0472">Membrane</keyword>
<evidence type="ECO:0000256" key="1">
    <source>
        <dbReference type="ARBA" id="ARBA00004651"/>
    </source>
</evidence>
<feature type="transmembrane region" description="Helical" evidence="6">
    <location>
        <begin position="235"/>
        <end position="260"/>
    </location>
</feature>
<feature type="transmembrane region" description="Helical" evidence="6">
    <location>
        <begin position="329"/>
        <end position="349"/>
    </location>
</feature>
<evidence type="ECO:0000256" key="4">
    <source>
        <dbReference type="ARBA" id="ARBA00022989"/>
    </source>
</evidence>
<feature type="transmembrane region" description="Helical" evidence="6">
    <location>
        <begin position="54"/>
        <end position="78"/>
    </location>
</feature>
<comment type="subcellular location">
    <subcellularLocation>
        <location evidence="1">Cell membrane</location>
        <topology evidence="1">Multi-pass membrane protein</topology>
    </subcellularLocation>
</comment>
<dbReference type="PANTHER" id="PTHR23513">
    <property type="entry name" value="INTEGRAL MEMBRANE EFFLUX PROTEIN-RELATED"/>
    <property type="match status" value="1"/>
</dbReference>
<dbReference type="Pfam" id="PF07690">
    <property type="entry name" value="MFS_1"/>
    <property type="match status" value="1"/>
</dbReference>
<feature type="transmembrane region" description="Helical" evidence="6">
    <location>
        <begin position="266"/>
        <end position="289"/>
    </location>
</feature>
<sequence length="420" mass="43261">MLSCIMTSSEPLPLRIPAQEKLPKSFRFILATTAAEGFGDALARTLMPLLAVTVLGYGTGFVGVINSIGLGAFLLLGMPIGMLIDRLRDRRRAMGAASLARFLALGGLTVAFFAGWLSGPIVVGVAVVIGLADVVFTTAQGPVIQGLVPGRGLKLAYSQLTIANQSAGTTAAAAGSAMLGLLGLPGLLCLTICSYAGSCLLQRGIPQKLGSVNLGRRERRGLFDGFRTLRQSPAIWSLTISSALINAGVMLGNTVLPVFLLRDLGLAPALFASLGIVSAIGAILGAALAPRLSAKFGIRTLRTAAALLSMPAVAMAIACQQLPGHELIWLAAQSMCWSFLVAIASVAGAEVLPRTIPAETLASVGSAQRTITLGVMPVAALLGGSIAVIAGPVLLLWIWAFLAGCAALPVIRTAEIDAYR</sequence>
<dbReference type="SUPFAM" id="SSF103473">
    <property type="entry name" value="MFS general substrate transporter"/>
    <property type="match status" value="1"/>
</dbReference>
<dbReference type="EMBL" id="SPDS01000002">
    <property type="protein sequence ID" value="TFH54951.1"/>
    <property type="molecule type" value="Genomic_DNA"/>
</dbReference>
<reference evidence="7 8" key="1">
    <citation type="submission" date="2019-03" db="EMBL/GenBank/DDBJ databases">
        <title>Glutamicibacter sp. LJH19 genome.</title>
        <authorList>
            <person name="Sinai Borker S."/>
            <person name="Kumar R."/>
        </authorList>
    </citation>
    <scope>NUCLEOTIDE SEQUENCE [LARGE SCALE GENOMIC DNA]</scope>
    <source>
        <strain evidence="7 8">LJH19</strain>
    </source>
</reference>
<feature type="transmembrane region" description="Helical" evidence="6">
    <location>
        <begin position="370"/>
        <end position="390"/>
    </location>
</feature>
<comment type="caution">
    <text evidence="7">The sequence shown here is derived from an EMBL/GenBank/DDBJ whole genome shotgun (WGS) entry which is preliminary data.</text>
</comment>
<accession>A0A4Y8TSN5</accession>
<dbReference type="GO" id="GO:0022857">
    <property type="term" value="F:transmembrane transporter activity"/>
    <property type="evidence" value="ECO:0007669"/>
    <property type="project" value="InterPro"/>
</dbReference>